<keyword evidence="5 7" id="KW-0472">Membrane</keyword>
<dbReference type="InterPro" id="IPR036259">
    <property type="entry name" value="MFS_trans_sf"/>
</dbReference>
<evidence type="ECO:0000256" key="5">
    <source>
        <dbReference type="ARBA" id="ARBA00023136"/>
    </source>
</evidence>
<feature type="transmembrane region" description="Helical" evidence="7">
    <location>
        <begin position="383"/>
        <end position="404"/>
    </location>
</feature>
<evidence type="ECO:0000256" key="3">
    <source>
        <dbReference type="ARBA" id="ARBA00022692"/>
    </source>
</evidence>
<feature type="region of interest" description="Disordered" evidence="6">
    <location>
        <begin position="1"/>
        <end position="26"/>
    </location>
</feature>
<evidence type="ECO:0000259" key="8">
    <source>
        <dbReference type="PROSITE" id="PS50850"/>
    </source>
</evidence>
<evidence type="ECO:0000256" key="4">
    <source>
        <dbReference type="ARBA" id="ARBA00022989"/>
    </source>
</evidence>
<dbReference type="PROSITE" id="PS50850">
    <property type="entry name" value="MFS"/>
    <property type="match status" value="1"/>
</dbReference>
<feature type="transmembrane region" description="Helical" evidence="7">
    <location>
        <begin position="216"/>
        <end position="238"/>
    </location>
</feature>
<evidence type="ECO:0000256" key="2">
    <source>
        <dbReference type="ARBA" id="ARBA00022448"/>
    </source>
</evidence>
<dbReference type="PANTHER" id="PTHR43791">
    <property type="entry name" value="PERMEASE-RELATED"/>
    <property type="match status" value="1"/>
</dbReference>
<feature type="transmembrane region" description="Helical" evidence="7">
    <location>
        <begin position="123"/>
        <end position="143"/>
    </location>
</feature>
<keyword evidence="2" id="KW-0813">Transport</keyword>
<feature type="transmembrane region" description="Helical" evidence="7">
    <location>
        <begin position="290"/>
        <end position="315"/>
    </location>
</feature>
<evidence type="ECO:0000313" key="10">
    <source>
        <dbReference type="Proteomes" id="UP000054321"/>
    </source>
</evidence>
<feature type="transmembrane region" description="Helical" evidence="7">
    <location>
        <begin position="149"/>
        <end position="171"/>
    </location>
</feature>
<keyword evidence="10" id="KW-1185">Reference proteome</keyword>
<dbReference type="InterPro" id="IPR011701">
    <property type="entry name" value="MFS"/>
</dbReference>
<evidence type="ECO:0000313" key="9">
    <source>
        <dbReference type="EMBL" id="KIM99180.1"/>
    </source>
</evidence>
<comment type="subcellular location">
    <subcellularLocation>
        <location evidence="1">Membrane</location>
        <topology evidence="1">Multi-pass membrane protein</topology>
    </subcellularLocation>
</comment>
<dbReference type="InterPro" id="IPR020846">
    <property type="entry name" value="MFS_dom"/>
</dbReference>
<dbReference type="Gene3D" id="1.20.1250.20">
    <property type="entry name" value="MFS general substrate transporter like domains"/>
    <property type="match status" value="2"/>
</dbReference>
<reference evidence="9 10" key="1">
    <citation type="submission" date="2014-04" db="EMBL/GenBank/DDBJ databases">
        <authorList>
            <consortium name="DOE Joint Genome Institute"/>
            <person name="Kuo A."/>
            <person name="Martino E."/>
            <person name="Perotto S."/>
            <person name="Kohler A."/>
            <person name="Nagy L.G."/>
            <person name="Floudas D."/>
            <person name="Copeland A."/>
            <person name="Barry K.W."/>
            <person name="Cichocki N."/>
            <person name="Veneault-Fourrey C."/>
            <person name="LaButti K."/>
            <person name="Lindquist E.A."/>
            <person name="Lipzen A."/>
            <person name="Lundell T."/>
            <person name="Morin E."/>
            <person name="Murat C."/>
            <person name="Sun H."/>
            <person name="Tunlid A."/>
            <person name="Henrissat B."/>
            <person name="Grigoriev I.V."/>
            <person name="Hibbett D.S."/>
            <person name="Martin F."/>
            <person name="Nordberg H.P."/>
            <person name="Cantor M.N."/>
            <person name="Hua S.X."/>
        </authorList>
    </citation>
    <scope>NUCLEOTIDE SEQUENCE [LARGE SCALE GENOMIC DNA]</scope>
    <source>
        <strain evidence="9 10">Zn</strain>
    </source>
</reference>
<evidence type="ECO:0000256" key="7">
    <source>
        <dbReference type="SAM" id="Phobius"/>
    </source>
</evidence>
<dbReference type="SUPFAM" id="SSF103473">
    <property type="entry name" value="MFS general substrate transporter"/>
    <property type="match status" value="1"/>
</dbReference>
<organism evidence="9 10">
    <name type="scientific">Oidiodendron maius (strain Zn)</name>
    <dbReference type="NCBI Taxonomy" id="913774"/>
    <lineage>
        <taxon>Eukaryota</taxon>
        <taxon>Fungi</taxon>
        <taxon>Dikarya</taxon>
        <taxon>Ascomycota</taxon>
        <taxon>Pezizomycotina</taxon>
        <taxon>Leotiomycetes</taxon>
        <taxon>Leotiomycetes incertae sedis</taxon>
        <taxon>Myxotrichaceae</taxon>
        <taxon>Oidiodendron</taxon>
    </lineage>
</organism>
<name>A0A0C3GT51_OIDMZ</name>
<evidence type="ECO:0000256" key="1">
    <source>
        <dbReference type="ARBA" id="ARBA00004141"/>
    </source>
</evidence>
<accession>A0A0C3GT51</accession>
<feature type="transmembrane region" description="Helical" evidence="7">
    <location>
        <begin position="416"/>
        <end position="437"/>
    </location>
</feature>
<feature type="transmembrane region" description="Helical" evidence="7">
    <location>
        <begin position="57"/>
        <end position="78"/>
    </location>
</feature>
<feature type="transmembrane region" description="Helical" evidence="7">
    <location>
        <begin position="98"/>
        <end position="116"/>
    </location>
</feature>
<dbReference type="GO" id="GO:0022857">
    <property type="term" value="F:transmembrane transporter activity"/>
    <property type="evidence" value="ECO:0007669"/>
    <property type="project" value="InterPro"/>
</dbReference>
<reference evidence="10" key="2">
    <citation type="submission" date="2015-01" db="EMBL/GenBank/DDBJ databases">
        <title>Evolutionary Origins and Diversification of the Mycorrhizal Mutualists.</title>
        <authorList>
            <consortium name="DOE Joint Genome Institute"/>
            <consortium name="Mycorrhizal Genomics Consortium"/>
            <person name="Kohler A."/>
            <person name="Kuo A."/>
            <person name="Nagy L.G."/>
            <person name="Floudas D."/>
            <person name="Copeland A."/>
            <person name="Barry K.W."/>
            <person name="Cichocki N."/>
            <person name="Veneault-Fourrey C."/>
            <person name="LaButti K."/>
            <person name="Lindquist E.A."/>
            <person name="Lipzen A."/>
            <person name="Lundell T."/>
            <person name="Morin E."/>
            <person name="Murat C."/>
            <person name="Riley R."/>
            <person name="Ohm R."/>
            <person name="Sun H."/>
            <person name="Tunlid A."/>
            <person name="Henrissat B."/>
            <person name="Grigoriev I.V."/>
            <person name="Hibbett D.S."/>
            <person name="Martin F."/>
        </authorList>
    </citation>
    <scope>NUCLEOTIDE SEQUENCE [LARGE SCALE GENOMIC DNA]</scope>
    <source>
        <strain evidence="10">Zn</strain>
    </source>
</reference>
<proteinExistence type="predicted"/>
<feature type="domain" description="Major facilitator superfamily (MFS) profile" evidence="8">
    <location>
        <begin position="57"/>
        <end position="476"/>
    </location>
</feature>
<sequence length="494" mass="54772">MNEEKYPVPVATEAQPTPTADPLDNQPGPEALDIDAIAPDDLKYLERKLRLKIDIRLCSIAGILCSLTLLDAGILSSASVTSMLKDLDLQGNRYSTSIFILTIASVVFQLPCTIAARLVGPRIWFALITCCFGIITLSTAFIQTWRQMIAVRILLGISMSGIQPGLTYLISTWYTRKEQQLRFAFLQCGQVIILATGNIVNYGLDHLDGRAGLTGWRWMYLVQGLITCVIGILTYWWMVDFPDKAQESFFFLSNAEAQLARQRIQTDRDDVNAAPFTWRNILVNFLDPKIYGFSCMFFLLNLVSTSLSYFLPIILESGMGFSSNKSILLSTLPYYWAVVPVLFTSLVGDNYRIRGPLIVFNAICTIIGVLMLGRLVSSQVTTRYVGTFLATGAYVSNWAALNALMANNIVGQWKRATIGAAVSACNGLGGVAGSYIVRQQEAPGYLTAVWVSVGSHILLIAIVGMFTVLFYIANQRQRRGEIVLQNKPGFRYTY</sequence>
<feature type="transmembrane region" description="Helical" evidence="7">
    <location>
        <begin position="358"/>
        <end position="377"/>
    </location>
</feature>
<feature type="transmembrane region" description="Helical" evidence="7">
    <location>
        <begin position="183"/>
        <end position="204"/>
    </location>
</feature>
<dbReference type="EMBL" id="KN832879">
    <property type="protein sequence ID" value="KIM99180.1"/>
    <property type="molecule type" value="Genomic_DNA"/>
</dbReference>
<dbReference type="OrthoDB" id="3639251at2759"/>
<keyword evidence="4 7" id="KW-1133">Transmembrane helix</keyword>
<dbReference type="HOGENOM" id="CLU_001265_0_1_1"/>
<dbReference type="GO" id="GO:0016020">
    <property type="term" value="C:membrane"/>
    <property type="evidence" value="ECO:0007669"/>
    <property type="project" value="UniProtKB-SubCell"/>
</dbReference>
<dbReference type="PANTHER" id="PTHR43791:SF58">
    <property type="entry name" value="TRANSPORTER, PUTATIVE (AFU_ORTHOLOGUE AFUA_8G04470)-RELATED"/>
    <property type="match status" value="1"/>
</dbReference>
<feature type="transmembrane region" description="Helical" evidence="7">
    <location>
        <begin position="449"/>
        <end position="472"/>
    </location>
</feature>
<dbReference type="AlphaFoldDB" id="A0A0C3GT51"/>
<gene>
    <name evidence="9" type="ORF">OIDMADRAFT_126846</name>
</gene>
<dbReference type="InParanoid" id="A0A0C3GT51"/>
<dbReference type="Pfam" id="PF07690">
    <property type="entry name" value="MFS_1"/>
    <property type="match status" value="1"/>
</dbReference>
<protein>
    <recommendedName>
        <fullName evidence="8">Major facilitator superfamily (MFS) profile domain-containing protein</fullName>
    </recommendedName>
</protein>
<evidence type="ECO:0000256" key="6">
    <source>
        <dbReference type="SAM" id="MobiDB-lite"/>
    </source>
</evidence>
<feature type="transmembrane region" description="Helical" evidence="7">
    <location>
        <begin position="327"/>
        <end position="346"/>
    </location>
</feature>
<keyword evidence="3 7" id="KW-0812">Transmembrane</keyword>
<dbReference type="Proteomes" id="UP000054321">
    <property type="component" value="Unassembled WGS sequence"/>
</dbReference>